<proteinExistence type="predicted"/>
<sequence length="567" mass="64032">MNSRRYTTNRSNSADDDSTTDEELAKLDNMAEVCKSVLPRHITGLQLTIDELRELLDRRQAEEKRMKSDIKKDKRSRRVITGYIAGIHSTKTSVRQIEESPVHILDGSQPPVKMRIQVTAGEGEVSGKIVSIRKPHKVNTNANKTRKNFPRIRSSEEQIKRLRSQEKEKRKVGKKRERTKGERELRHLMRDAQRKATEIMKDWSINKSQEKQEEIKRDETQEISSEKLLGNPNTISLFDTREKIAEDICVNMLQSWKCKPVIGYDQELNSSAKVPEATNSDLQNNLLIPPDGIMLDSGTASPHLMDNDTCWVYGDELCENSCGLPIDMQSFFVSSPEGGVELMDDRTLMQSVSLDFLHDLLPDEGNNGQNIHRREVLEVWISQTDLECMDDLDDIQIVAVVPSKDYPNSLKMSDLKPDMHQSMALIAPLCEPSFDETNHIQHDHQDYDSDFPFGTGTDDEMYAAMDAVLLKNVDSPCILTSCCSGEKMQSSIVSQAAPLLSRLSIEEAISGSDDMTVGLPVCDDYQLAVEDFLDLPAAENMLEDLGYHVMDDLLDSIDTNVNRHSSL</sequence>
<evidence type="ECO:0000256" key="1">
    <source>
        <dbReference type="SAM" id="Coils"/>
    </source>
</evidence>
<feature type="region of interest" description="Disordered" evidence="2">
    <location>
        <begin position="155"/>
        <end position="181"/>
    </location>
</feature>
<feature type="compositionally biased region" description="Basic and acidic residues" evidence="2">
    <location>
        <begin position="155"/>
        <end position="169"/>
    </location>
</feature>
<feature type="region of interest" description="Disordered" evidence="2">
    <location>
        <begin position="1"/>
        <end position="21"/>
    </location>
</feature>
<keyword evidence="1" id="KW-0175">Coiled coil</keyword>
<dbReference type="Proteomes" id="UP000095283">
    <property type="component" value="Unplaced"/>
</dbReference>
<feature type="coiled-coil region" evidence="1">
    <location>
        <begin position="42"/>
        <end position="69"/>
    </location>
</feature>
<organism evidence="3 4">
    <name type="scientific">Heterorhabditis bacteriophora</name>
    <name type="common">Entomopathogenic nematode worm</name>
    <dbReference type="NCBI Taxonomy" id="37862"/>
    <lineage>
        <taxon>Eukaryota</taxon>
        <taxon>Metazoa</taxon>
        <taxon>Ecdysozoa</taxon>
        <taxon>Nematoda</taxon>
        <taxon>Chromadorea</taxon>
        <taxon>Rhabditida</taxon>
        <taxon>Rhabditina</taxon>
        <taxon>Rhabditomorpha</taxon>
        <taxon>Strongyloidea</taxon>
        <taxon>Heterorhabditidae</taxon>
        <taxon>Heterorhabditis</taxon>
    </lineage>
</organism>
<accession>A0A1I7XNL2</accession>
<protein>
    <submittedName>
        <fullName evidence="4">BZIP domain-containing protein</fullName>
    </submittedName>
</protein>
<dbReference type="AlphaFoldDB" id="A0A1I7XNL2"/>
<evidence type="ECO:0000313" key="4">
    <source>
        <dbReference type="WBParaSite" id="Hba_19115"/>
    </source>
</evidence>
<name>A0A1I7XNL2_HETBA</name>
<feature type="compositionally biased region" description="Polar residues" evidence="2">
    <location>
        <begin position="1"/>
        <end position="12"/>
    </location>
</feature>
<evidence type="ECO:0000313" key="3">
    <source>
        <dbReference type="Proteomes" id="UP000095283"/>
    </source>
</evidence>
<reference evidence="4" key="1">
    <citation type="submission" date="2016-11" db="UniProtKB">
        <authorList>
            <consortium name="WormBaseParasite"/>
        </authorList>
    </citation>
    <scope>IDENTIFICATION</scope>
</reference>
<dbReference type="WBParaSite" id="Hba_19115">
    <property type="protein sequence ID" value="Hba_19115"/>
    <property type="gene ID" value="Hba_19115"/>
</dbReference>
<evidence type="ECO:0000256" key="2">
    <source>
        <dbReference type="SAM" id="MobiDB-lite"/>
    </source>
</evidence>
<keyword evidence="3" id="KW-1185">Reference proteome</keyword>